<dbReference type="AlphaFoldDB" id="A0A6J4KXZ3"/>
<keyword evidence="1" id="KW-0812">Transmembrane</keyword>
<evidence type="ECO:0000313" key="2">
    <source>
        <dbReference type="EMBL" id="CAA9318639.1"/>
    </source>
</evidence>
<reference evidence="2" key="1">
    <citation type="submission" date="2020-02" db="EMBL/GenBank/DDBJ databases">
        <authorList>
            <person name="Meier V. D."/>
        </authorList>
    </citation>
    <scope>NUCLEOTIDE SEQUENCE</scope>
    <source>
        <strain evidence="2">AVDCRST_MAG89</strain>
    </source>
</reference>
<evidence type="ECO:0008006" key="3">
    <source>
        <dbReference type="Google" id="ProtNLM"/>
    </source>
</evidence>
<proteinExistence type="predicted"/>
<evidence type="ECO:0000256" key="1">
    <source>
        <dbReference type="SAM" id="Phobius"/>
    </source>
</evidence>
<gene>
    <name evidence="2" type="ORF">AVDCRST_MAG89-1533</name>
</gene>
<feature type="transmembrane region" description="Helical" evidence="1">
    <location>
        <begin position="21"/>
        <end position="54"/>
    </location>
</feature>
<sequence length="261" mass="27982">MILLLLIQAQPAHEDVPGLYVMAVIAAFSITALGHIRLAAGQGCLIFALIWMWMLTGTTLAWRGHFVASAVIAGAGYWVALRTHRRKREADAEAWRAKERAELEARRQKDEALRRQRAIVPASAKLVGLVTYRGGLPEMESGQVVELLAAAEKLFLVPVDVAKLAVMVDVSRSTHLWVTEATGTVVLATDSATGWPQQVEFGPAEGGVANARDLYARLARVLPARALSKPDRARTGAIPCPGCGAAIAADAPACRYCGRPA</sequence>
<keyword evidence="1" id="KW-0472">Membrane</keyword>
<feature type="transmembrane region" description="Helical" evidence="1">
    <location>
        <begin position="60"/>
        <end position="80"/>
    </location>
</feature>
<keyword evidence="1" id="KW-1133">Transmembrane helix</keyword>
<organism evidence="2">
    <name type="scientific">uncultured Gemmatimonadota bacterium</name>
    <dbReference type="NCBI Taxonomy" id="203437"/>
    <lineage>
        <taxon>Bacteria</taxon>
        <taxon>Pseudomonadati</taxon>
        <taxon>Gemmatimonadota</taxon>
        <taxon>environmental samples</taxon>
    </lineage>
</organism>
<protein>
    <recommendedName>
        <fullName evidence="3">Zinc-ribbon domain-containing protein</fullName>
    </recommendedName>
</protein>
<accession>A0A6J4KXZ3</accession>
<dbReference type="EMBL" id="CADCTV010000332">
    <property type="protein sequence ID" value="CAA9318639.1"/>
    <property type="molecule type" value="Genomic_DNA"/>
</dbReference>
<name>A0A6J4KXZ3_9BACT</name>